<feature type="compositionally biased region" description="Basic and acidic residues" evidence="1">
    <location>
        <begin position="1"/>
        <end position="11"/>
    </location>
</feature>
<proteinExistence type="predicted"/>
<dbReference type="RefSeq" id="WP_279252979.1">
    <property type="nucleotide sequence ID" value="NZ_SHNP01000003.1"/>
</dbReference>
<evidence type="ECO:0000313" key="3">
    <source>
        <dbReference type="Proteomes" id="UP001143307"/>
    </source>
</evidence>
<keyword evidence="3" id="KW-1185">Reference proteome</keyword>
<feature type="compositionally biased region" description="Polar residues" evidence="1">
    <location>
        <begin position="14"/>
        <end position="27"/>
    </location>
</feature>
<evidence type="ECO:0008006" key="4">
    <source>
        <dbReference type="Google" id="ProtNLM"/>
    </source>
</evidence>
<comment type="caution">
    <text evidence="2">The sequence shown here is derived from an EMBL/GenBank/DDBJ whole genome shotgun (WGS) entry which is preliminary data.</text>
</comment>
<dbReference type="EMBL" id="SHNP01000003">
    <property type="protein sequence ID" value="MCX2974181.1"/>
    <property type="molecule type" value="Genomic_DNA"/>
</dbReference>
<sequence>MSKPAHFEVRELGTGTNSANTKGNTQYMGVERRRNHRRRIVDRRTEVRFEPTKDDRRKDRGRRHDDISGHMF</sequence>
<protein>
    <recommendedName>
        <fullName evidence="4">50S ribosomal protein L33</fullName>
    </recommendedName>
</protein>
<gene>
    <name evidence="2" type="ORF">EYC87_11365</name>
</gene>
<organism evidence="2 3">
    <name type="scientific">Candidatus Seongchinamella marina</name>
    <dbReference type="NCBI Taxonomy" id="2518990"/>
    <lineage>
        <taxon>Bacteria</taxon>
        <taxon>Pseudomonadati</taxon>
        <taxon>Pseudomonadota</taxon>
        <taxon>Gammaproteobacteria</taxon>
        <taxon>Cellvibrionales</taxon>
        <taxon>Halieaceae</taxon>
        <taxon>Seongchinamella</taxon>
    </lineage>
</organism>
<reference evidence="2" key="1">
    <citation type="submission" date="2019-02" db="EMBL/GenBank/DDBJ databases">
        <authorList>
            <person name="Li S.-H."/>
        </authorList>
    </citation>
    <scope>NUCLEOTIDE SEQUENCE</scope>
    <source>
        <strain evidence="2">IMCC8485</strain>
    </source>
</reference>
<feature type="compositionally biased region" description="Basic and acidic residues" evidence="1">
    <location>
        <begin position="42"/>
        <end position="72"/>
    </location>
</feature>
<evidence type="ECO:0000313" key="2">
    <source>
        <dbReference type="EMBL" id="MCX2974181.1"/>
    </source>
</evidence>
<evidence type="ECO:0000256" key="1">
    <source>
        <dbReference type="SAM" id="MobiDB-lite"/>
    </source>
</evidence>
<name>A0ABT3SW07_9GAMM</name>
<dbReference type="Proteomes" id="UP001143307">
    <property type="component" value="Unassembled WGS sequence"/>
</dbReference>
<accession>A0ABT3SW07</accession>
<feature type="region of interest" description="Disordered" evidence="1">
    <location>
        <begin position="1"/>
        <end position="72"/>
    </location>
</feature>